<accession>A0ABP5E0J7</accession>
<feature type="transmembrane region" description="Helical" evidence="1">
    <location>
        <begin position="112"/>
        <end position="129"/>
    </location>
</feature>
<keyword evidence="1" id="KW-0812">Transmembrane</keyword>
<feature type="transmembrane region" description="Helical" evidence="1">
    <location>
        <begin position="210"/>
        <end position="242"/>
    </location>
</feature>
<dbReference type="Proteomes" id="UP001501116">
    <property type="component" value="Unassembled WGS sequence"/>
</dbReference>
<evidence type="ECO:0000313" key="2">
    <source>
        <dbReference type="EMBL" id="GAA1988731.1"/>
    </source>
</evidence>
<feature type="transmembrane region" description="Helical" evidence="1">
    <location>
        <begin position="29"/>
        <end position="49"/>
    </location>
</feature>
<keyword evidence="3" id="KW-1185">Reference proteome</keyword>
<evidence type="ECO:0000313" key="3">
    <source>
        <dbReference type="Proteomes" id="UP001501116"/>
    </source>
</evidence>
<evidence type="ECO:0000256" key="1">
    <source>
        <dbReference type="SAM" id="Phobius"/>
    </source>
</evidence>
<feature type="transmembrane region" description="Helical" evidence="1">
    <location>
        <begin position="171"/>
        <end position="189"/>
    </location>
</feature>
<keyword evidence="1" id="KW-0472">Membrane</keyword>
<sequence>MEVLVLRLALPLLTMLLVTAAQRRFGHRLGGRLVGLPLTSCPLLVVVLLTEGPGVAAGTAAGMAAGQAGVAVFCFAYGRFADRLRRPLLVTAAALALTAGTLAAVSAIGSTAVVFALVAVLAVAGLRAWKPAAVPVGRTGAAVRWETPLRIAVTVTVVACLSGAVKALGPHLAGVLACTPVVLAILAPLTQHGSGPRAAAALTRGALRSVPGALAFVAVLACGLPWLGAAAFGVAAGALLLADRVTGRLVDTARSPVVFGCS</sequence>
<feature type="transmembrane region" description="Helical" evidence="1">
    <location>
        <begin position="55"/>
        <end position="76"/>
    </location>
</feature>
<organism evidence="2 3">
    <name type="scientific">Amycolatopsis minnesotensis</name>
    <dbReference type="NCBI Taxonomy" id="337894"/>
    <lineage>
        <taxon>Bacteria</taxon>
        <taxon>Bacillati</taxon>
        <taxon>Actinomycetota</taxon>
        <taxon>Actinomycetes</taxon>
        <taxon>Pseudonocardiales</taxon>
        <taxon>Pseudonocardiaceae</taxon>
        <taxon>Amycolatopsis</taxon>
    </lineage>
</organism>
<proteinExistence type="predicted"/>
<name>A0ABP5E0J7_9PSEU</name>
<protein>
    <submittedName>
        <fullName evidence="2">Uncharacterized protein</fullName>
    </submittedName>
</protein>
<dbReference type="RefSeq" id="WP_344430558.1">
    <property type="nucleotide sequence ID" value="NZ_BAAANN010000049.1"/>
</dbReference>
<gene>
    <name evidence="2" type="ORF">GCM10009754_78620</name>
</gene>
<keyword evidence="1" id="KW-1133">Transmembrane helix</keyword>
<dbReference type="EMBL" id="BAAANN010000049">
    <property type="protein sequence ID" value="GAA1988731.1"/>
    <property type="molecule type" value="Genomic_DNA"/>
</dbReference>
<comment type="caution">
    <text evidence="2">The sequence shown here is derived from an EMBL/GenBank/DDBJ whole genome shotgun (WGS) entry which is preliminary data.</text>
</comment>
<feature type="transmembrane region" description="Helical" evidence="1">
    <location>
        <begin position="6"/>
        <end position="22"/>
    </location>
</feature>
<reference evidence="3" key="1">
    <citation type="journal article" date="2019" name="Int. J. Syst. Evol. Microbiol.">
        <title>The Global Catalogue of Microorganisms (GCM) 10K type strain sequencing project: providing services to taxonomists for standard genome sequencing and annotation.</title>
        <authorList>
            <consortium name="The Broad Institute Genomics Platform"/>
            <consortium name="The Broad Institute Genome Sequencing Center for Infectious Disease"/>
            <person name="Wu L."/>
            <person name="Ma J."/>
        </authorList>
    </citation>
    <scope>NUCLEOTIDE SEQUENCE [LARGE SCALE GENOMIC DNA]</scope>
    <source>
        <strain evidence="3">JCM 14545</strain>
    </source>
</reference>